<accession>A0A1I0KM91</accession>
<gene>
    <name evidence="3" type="ORF">SAMN05443639_11257</name>
</gene>
<evidence type="ECO:0000313" key="3">
    <source>
        <dbReference type="EMBL" id="SEU26194.1"/>
    </source>
</evidence>
<evidence type="ECO:0000313" key="4">
    <source>
        <dbReference type="Proteomes" id="UP000199181"/>
    </source>
</evidence>
<dbReference type="InterPro" id="IPR003779">
    <property type="entry name" value="CMD-like"/>
</dbReference>
<feature type="region of interest" description="Disordered" evidence="1">
    <location>
        <begin position="28"/>
        <end position="56"/>
    </location>
</feature>
<dbReference type="InterPro" id="IPR052512">
    <property type="entry name" value="4CMD/NDH-1_regulator"/>
</dbReference>
<dbReference type="InterPro" id="IPR029032">
    <property type="entry name" value="AhpD-like"/>
</dbReference>
<dbReference type="PANTHER" id="PTHR33570">
    <property type="entry name" value="4-CARBOXYMUCONOLACTONE DECARBOXYLASE FAMILY PROTEIN"/>
    <property type="match status" value="1"/>
</dbReference>
<dbReference type="PANTHER" id="PTHR33570:SF9">
    <property type="entry name" value="BLL4600 PROTEIN"/>
    <property type="match status" value="1"/>
</dbReference>
<dbReference type="SUPFAM" id="SSF69118">
    <property type="entry name" value="AhpD-like"/>
    <property type="match status" value="1"/>
</dbReference>
<dbReference type="EMBL" id="FOIJ01000012">
    <property type="protein sequence ID" value="SEU26194.1"/>
    <property type="molecule type" value="Genomic_DNA"/>
</dbReference>
<evidence type="ECO:0000256" key="1">
    <source>
        <dbReference type="SAM" id="MobiDB-lite"/>
    </source>
</evidence>
<dbReference type="GO" id="GO:0051920">
    <property type="term" value="F:peroxiredoxin activity"/>
    <property type="evidence" value="ECO:0007669"/>
    <property type="project" value="InterPro"/>
</dbReference>
<sequence>MTHMAIQEQLEGKTVDWMEKVSDEQYGAAAMGQGPSSAAPARSVPGAAGQPTPAQRLIGDVSPKLVELTDNVLFGDVWERPELSKRDRSLATVSALIAMNRPDQLRSHLVRARENGVTREELIEAITHLAFYAGWPSAMTAISVAKDVFQEK</sequence>
<name>A0A1I0KM91_9BACT</name>
<organism evidence="3 4">
    <name type="scientific">Stigmatella erecta</name>
    <dbReference type="NCBI Taxonomy" id="83460"/>
    <lineage>
        <taxon>Bacteria</taxon>
        <taxon>Pseudomonadati</taxon>
        <taxon>Myxococcota</taxon>
        <taxon>Myxococcia</taxon>
        <taxon>Myxococcales</taxon>
        <taxon>Cystobacterineae</taxon>
        <taxon>Archangiaceae</taxon>
        <taxon>Stigmatella</taxon>
    </lineage>
</organism>
<feature type="domain" description="Carboxymuconolactone decarboxylase-like" evidence="2">
    <location>
        <begin position="63"/>
        <end position="147"/>
    </location>
</feature>
<reference evidence="4" key="1">
    <citation type="submission" date="2016-10" db="EMBL/GenBank/DDBJ databases">
        <authorList>
            <person name="Varghese N."/>
            <person name="Submissions S."/>
        </authorList>
    </citation>
    <scope>NUCLEOTIDE SEQUENCE [LARGE SCALE GENOMIC DNA]</scope>
    <source>
        <strain evidence="4">DSM 16858</strain>
    </source>
</reference>
<dbReference type="AlphaFoldDB" id="A0A1I0KM91"/>
<keyword evidence="4" id="KW-1185">Reference proteome</keyword>
<proteinExistence type="predicted"/>
<dbReference type="Pfam" id="PF02627">
    <property type="entry name" value="CMD"/>
    <property type="match status" value="1"/>
</dbReference>
<evidence type="ECO:0000259" key="2">
    <source>
        <dbReference type="Pfam" id="PF02627"/>
    </source>
</evidence>
<dbReference type="Gene3D" id="1.20.1290.10">
    <property type="entry name" value="AhpD-like"/>
    <property type="match status" value="1"/>
</dbReference>
<protein>
    <submittedName>
        <fullName evidence="3">4-carboxymuconolactone decarboxylase</fullName>
    </submittedName>
</protein>
<dbReference type="Proteomes" id="UP000199181">
    <property type="component" value="Unassembled WGS sequence"/>
</dbReference>